<evidence type="ECO:0000313" key="3">
    <source>
        <dbReference type="EMBL" id="KAE9008123.1"/>
    </source>
</evidence>
<dbReference type="Proteomes" id="UP000435112">
    <property type="component" value="Unassembled WGS sequence"/>
</dbReference>
<evidence type="ECO:0000313" key="5">
    <source>
        <dbReference type="Proteomes" id="UP000429607"/>
    </source>
</evidence>
<comment type="caution">
    <text evidence="3">The sequence shown here is derived from an EMBL/GenBank/DDBJ whole genome shotgun (WGS) entry which is preliminary data.</text>
</comment>
<dbReference type="Proteomes" id="UP000429607">
    <property type="component" value="Unassembled WGS sequence"/>
</dbReference>
<protein>
    <recommendedName>
        <fullName evidence="8">Phenylalanine ammonia-lyase</fullName>
    </recommendedName>
</protein>
<dbReference type="Proteomes" id="UP000434957">
    <property type="component" value="Unassembled WGS sequence"/>
</dbReference>
<evidence type="ECO:0000256" key="1">
    <source>
        <dbReference type="SAM" id="MobiDB-lite"/>
    </source>
</evidence>
<dbReference type="SUPFAM" id="SSF48557">
    <property type="entry name" value="L-aspartase-like"/>
    <property type="match status" value="1"/>
</dbReference>
<dbReference type="GO" id="GO:0003824">
    <property type="term" value="F:catalytic activity"/>
    <property type="evidence" value="ECO:0007669"/>
    <property type="project" value="InterPro"/>
</dbReference>
<proteinExistence type="predicted"/>
<gene>
    <name evidence="3" type="ORF">PR001_g16789</name>
    <name evidence="2" type="ORF">PR002_g18703</name>
    <name evidence="4" type="ORF">PR003_g17822</name>
</gene>
<evidence type="ECO:0008006" key="8">
    <source>
        <dbReference type="Google" id="ProtNLM"/>
    </source>
</evidence>
<evidence type="ECO:0000313" key="7">
    <source>
        <dbReference type="Proteomes" id="UP000435112"/>
    </source>
</evidence>
<feature type="region of interest" description="Disordered" evidence="1">
    <location>
        <begin position="162"/>
        <end position="181"/>
    </location>
</feature>
<name>A0A6A3KWN9_9STRA</name>
<dbReference type="EMBL" id="QXFU01001624">
    <property type="protein sequence ID" value="KAE8998564.1"/>
    <property type="molecule type" value="Genomic_DNA"/>
</dbReference>
<evidence type="ECO:0000313" key="2">
    <source>
        <dbReference type="EMBL" id="KAE8998564.1"/>
    </source>
</evidence>
<dbReference type="InterPro" id="IPR001106">
    <property type="entry name" value="Aromatic_Lyase"/>
</dbReference>
<dbReference type="OrthoDB" id="10051290at2759"/>
<dbReference type="AlphaFoldDB" id="A0A6A3KWN9"/>
<keyword evidence="6" id="KW-1185">Reference proteome</keyword>
<dbReference type="Gene3D" id="1.20.200.10">
    <property type="entry name" value="Fumarase/aspartase (Central domain)"/>
    <property type="match status" value="2"/>
</dbReference>
<reference evidence="5 7" key="1">
    <citation type="submission" date="2018-09" db="EMBL/GenBank/DDBJ databases">
        <title>Genomic investigation of the strawberry pathogen Phytophthora fragariae indicates pathogenicity is determined by transcriptional variation in three key races.</title>
        <authorList>
            <person name="Adams T.M."/>
            <person name="Armitage A.D."/>
            <person name="Sobczyk M.K."/>
            <person name="Bates H.J."/>
            <person name="Dunwell J.M."/>
            <person name="Nellist C.F."/>
            <person name="Harrison R.J."/>
        </authorList>
    </citation>
    <scope>NUCLEOTIDE SEQUENCE [LARGE SCALE GENOMIC DNA]</scope>
    <source>
        <strain evidence="3 5">SCRP249</strain>
        <strain evidence="2 7">SCRP324</strain>
        <strain evidence="4 6">SCRP333</strain>
    </source>
</reference>
<dbReference type="EMBL" id="QXFV01001347">
    <property type="protein sequence ID" value="KAE9008123.1"/>
    <property type="molecule type" value="Genomic_DNA"/>
</dbReference>
<evidence type="ECO:0000313" key="4">
    <source>
        <dbReference type="EMBL" id="KAE9320047.1"/>
    </source>
</evidence>
<dbReference type="Pfam" id="PF00221">
    <property type="entry name" value="Lyase_aromatic"/>
    <property type="match status" value="2"/>
</dbReference>
<dbReference type="EMBL" id="QXFT01001386">
    <property type="protein sequence ID" value="KAE9320047.1"/>
    <property type="molecule type" value="Genomic_DNA"/>
</dbReference>
<evidence type="ECO:0000313" key="6">
    <source>
        <dbReference type="Proteomes" id="UP000434957"/>
    </source>
</evidence>
<accession>A0A6A3KWN9</accession>
<organism evidence="3 5">
    <name type="scientific">Phytophthora rubi</name>
    <dbReference type="NCBI Taxonomy" id="129364"/>
    <lineage>
        <taxon>Eukaryota</taxon>
        <taxon>Sar</taxon>
        <taxon>Stramenopiles</taxon>
        <taxon>Oomycota</taxon>
        <taxon>Peronosporomycetes</taxon>
        <taxon>Peronosporales</taxon>
        <taxon>Peronosporaceae</taxon>
        <taxon>Phytophthora</taxon>
    </lineage>
</organism>
<dbReference type="InterPro" id="IPR008948">
    <property type="entry name" value="L-Aspartase-like"/>
</dbReference>
<dbReference type="PANTHER" id="PTHR10362">
    <property type="entry name" value="HISTIDINE AMMONIA-LYASE"/>
    <property type="match status" value="1"/>
</dbReference>
<sequence length="273" mass="29005">MDVIAHLTVISDASKVLAKNGLKPVQLGAKEGLAVIYGTQLITSVGAEAVVCADNVANCADAAVALTLEVLCGTVNALHRRIHAARAHTGHMLVASRVRTLLRADNPSELFRSHNYEGKVQDAYTLCCAPQVHGIVHDTIDFVRGVLDVAMNSATDNPMVFTGSAEPKEEADPSSVDSISKSGAKEDHVSMGAFAARKALTVVEHVETVVAIEILAACQALETVHALVRTRVPKFDKDRVMKLDIDAVLELVRSGAICDTVAPFLSKLHESGL</sequence>